<dbReference type="InterPro" id="IPR011993">
    <property type="entry name" value="PH-like_dom_sf"/>
</dbReference>
<evidence type="ECO:0000259" key="1">
    <source>
        <dbReference type="PROSITE" id="PS50003"/>
    </source>
</evidence>
<dbReference type="Gene3D" id="1.20.900.10">
    <property type="entry name" value="Dbl homology (DH) domain"/>
    <property type="match status" value="1"/>
</dbReference>
<dbReference type="AlphaFoldDB" id="A0AAW2YWW2"/>
<dbReference type="InterPro" id="IPR000219">
    <property type="entry name" value="DH_dom"/>
</dbReference>
<dbReference type="GO" id="GO:0005085">
    <property type="term" value="F:guanyl-nucleotide exchange factor activity"/>
    <property type="evidence" value="ECO:0007669"/>
    <property type="project" value="InterPro"/>
</dbReference>
<dbReference type="PANTHER" id="PTHR12673:SF263">
    <property type="entry name" value="PLECKSTRIN DOMAIN-CONTAINING PROTEIN"/>
    <property type="match status" value="1"/>
</dbReference>
<name>A0AAW2YWW2_9EUKA</name>
<dbReference type="InterPro" id="IPR051092">
    <property type="entry name" value="FYVE_RhoGEF_PH"/>
</dbReference>
<dbReference type="Proteomes" id="UP001431209">
    <property type="component" value="Unassembled WGS sequence"/>
</dbReference>
<comment type="caution">
    <text evidence="3">The sequence shown here is derived from an EMBL/GenBank/DDBJ whole genome shotgun (WGS) entry which is preliminary data.</text>
</comment>
<dbReference type="SMART" id="SM00233">
    <property type="entry name" value="PH"/>
    <property type="match status" value="1"/>
</dbReference>
<dbReference type="SMART" id="SM00325">
    <property type="entry name" value="RhoGEF"/>
    <property type="match status" value="1"/>
</dbReference>
<dbReference type="Pfam" id="PF00621">
    <property type="entry name" value="RhoGEF"/>
    <property type="match status" value="1"/>
</dbReference>
<organism evidence="3 4">
    <name type="scientific">Acrasis kona</name>
    <dbReference type="NCBI Taxonomy" id="1008807"/>
    <lineage>
        <taxon>Eukaryota</taxon>
        <taxon>Discoba</taxon>
        <taxon>Heterolobosea</taxon>
        <taxon>Tetramitia</taxon>
        <taxon>Eutetramitia</taxon>
        <taxon>Acrasidae</taxon>
        <taxon>Acrasis</taxon>
    </lineage>
</organism>
<dbReference type="PROSITE" id="PS50003">
    <property type="entry name" value="PH_DOMAIN"/>
    <property type="match status" value="1"/>
</dbReference>
<sequence>MEQDGCYVPANYVEEIFQGAKSQIELWNSLTSGYTTEDAFRDGYSPRLMENIKKEIGTSAEELTEINIESETLEKRYMILKEFLDTEKQYVSNLHTMIYGFAIPIKTAKAVTDDVHDIIFKKVNVLIKINGKFLLQISQIEQMKQDVEDIKAVSSNFITTISEYLPSFKLYTDYINNYPRALQVLQTEVEKNKKLRAVLDKQRDLMQSMTLRNSDLESFMIVPIQRIPRYQLLLKDLLKTYEESESDFEKVKKTVFDIGNIADYCNEKRREFEQSARMMQIISDLKLEDFISPNRRFLHEEVSTNMTVSRNEESKSEKCDVYIFNDAVVIVSFEYLLSIRKDVILLSQIVMSTELSAFSVTLSATDKIMKTTFLCVDQAQHDRLGNVLAACLVESTKVITPTLESRRSMDSENTKQPGLIERMFERKNIFKGFGSSPRDRSRSLFSNNKSDLLSLLGDDDEVITEGYMIKQGHVARNWKKRYFVLKKQQLIYYENDTLKNELGSIFLKGATLSETVFNAQYAFCVWDRVWDKKYVIQCHSEKDYEQWLMYLNKAVQNLADYMLFYYSNKLRHSSIKYTS</sequence>
<dbReference type="CDD" id="cd00160">
    <property type="entry name" value="RhoGEF"/>
    <property type="match status" value="1"/>
</dbReference>
<dbReference type="PANTHER" id="PTHR12673">
    <property type="entry name" value="FACIOGENITAL DYSPLASIA PROTEIN"/>
    <property type="match status" value="1"/>
</dbReference>
<protein>
    <submittedName>
        <fullName evidence="3">RacGEF</fullName>
    </submittedName>
</protein>
<keyword evidence="4" id="KW-1185">Reference proteome</keyword>
<dbReference type="InterPro" id="IPR001849">
    <property type="entry name" value="PH_domain"/>
</dbReference>
<dbReference type="SUPFAM" id="SSF50729">
    <property type="entry name" value="PH domain-like"/>
    <property type="match status" value="1"/>
</dbReference>
<proteinExistence type="predicted"/>
<feature type="domain" description="DH" evidence="2">
    <location>
        <begin position="75"/>
        <end position="268"/>
    </location>
</feature>
<dbReference type="SUPFAM" id="SSF48065">
    <property type="entry name" value="DBL homology domain (DH-domain)"/>
    <property type="match status" value="1"/>
</dbReference>
<dbReference type="GO" id="GO:0005737">
    <property type="term" value="C:cytoplasm"/>
    <property type="evidence" value="ECO:0007669"/>
    <property type="project" value="TreeGrafter"/>
</dbReference>
<dbReference type="InterPro" id="IPR035899">
    <property type="entry name" value="DBL_dom_sf"/>
</dbReference>
<dbReference type="PROSITE" id="PS50010">
    <property type="entry name" value="DH_2"/>
    <property type="match status" value="1"/>
</dbReference>
<accession>A0AAW2YWW2</accession>
<feature type="domain" description="PH" evidence="1">
    <location>
        <begin position="461"/>
        <end position="556"/>
    </location>
</feature>
<dbReference type="Gene3D" id="2.30.29.30">
    <property type="entry name" value="Pleckstrin-homology domain (PH domain)/Phosphotyrosine-binding domain (PTB)"/>
    <property type="match status" value="1"/>
</dbReference>
<evidence type="ECO:0000313" key="4">
    <source>
        <dbReference type="Proteomes" id="UP001431209"/>
    </source>
</evidence>
<dbReference type="EMBL" id="JAOPGA020000780">
    <property type="protein sequence ID" value="KAL0481640.1"/>
    <property type="molecule type" value="Genomic_DNA"/>
</dbReference>
<dbReference type="FunFam" id="2.30.29.30:FF:000286">
    <property type="entry name" value="PH-protein kinase domain containing protein"/>
    <property type="match status" value="1"/>
</dbReference>
<gene>
    <name evidence="3" type="ORF">AKO1_012491</name>
</gene>
<evidence type="ECO:0000259" key="2">
    <source>
        <dbReference type="PROSITE" id="PS50010"/>
    </source>
</evidence>
<evidence type="ECO:0000313" key="3">
    <source>
        <dbReference type="EMBL" id="KAL0481640.1"/>
    </source>
</evidence>
<dbReference type="Pfam" id="PF00169">
    <property type="entry name" value="PH"/>
    <property type="match status" value="1"/>
</dbReference>
<reference evidence="3 4" key="1">
    <citation type="submission" date="2024-03" db="EMBL/GenBank/DDBJ databases">
        <title>The Acrasis kona genome and developmental transcriptomes reveal deep origins of eukaryotic multicellular pathways.</title>
        <authorList>
            <person name="Sheikh S."/>
            <person name="Fu C.-J."/>
            <person name="Brown M.W."/>
            <person name="Baldauf S.L."/>
        </authorList>
    </citation>
    <scope>NUCLEOTIDE SEQUENCE [LARGE SCALE GENOMIC DNA]</scope>
    <source>
        <strain evidence="3 4">ATCC MYA-3509</strain>
    </source>
</reference>